<proteinExistence type="predicted"/>
<dbReference type="EMBL" id="WSRQ01000033">
    <property type="protein sequence ID" value="MVX65536.1"/>
    <property type="molecule type" value="Genomic_DNA"/>
</dbReference>
<reference evidence="1" key="1">
    <citation type="submission" date="2019-12" db="EMBL/GenBank/DDBJ databases">
        <title>Microbes associate with the intestines of laboratory mice.</title>
        <authorList>
            <person name="Navarre W."/>
            <person name="Wong E."/>
        </authorList>
    </citation>
    <scope>NUCLEOTIDE SEQUENCE</scope>
    <source>
        <strain evidence="1">NM79_F5</strain>
    </source>
</reference>
<sequence>MNREKQYQIVKREYELINYIYYLQYKEENDDITVETADACFMVWESSSFKVNGEECSSKEFYEIIDKCEGPVICNDVRFEKKGDIYISTEPIDVKEEIISSIIQF</sequence>
<dbReference type="RefSeq" id="WP_160360246.1">
    <property type="nucleotide sequence ID" value="NZ_WSRQ01000033.1"/>
</dbReference>
<organism evidence="1 2">
    <name type="scientific">Clostridium chromiireducens</name>
    <dbReference type="NCBI Taxonomy" id="225345"/>
    <lineage>
        <taxon>Bacteria</taxon>
        <taxon>Bacillati</taxon>
        <taxon>Bacillota</taxon>
        <taxon>Clostridia</taxon>
        <taxon>Eubacteriales</taxon>
        <taxon>Clostridiaceae</taxon>
        <taxon>Clostridium</taxon>
    </lineage>
</organism>
<dbReference type="Proteomes" id="UP000656077">
    <property type="component" value="Unassembled WGS sequence"/>
</dbReference>
<evidence type="ECO:0000313" key="2">
    <source>
        <dbReference type="Proteomes" id="UP000656077"/>
    </source>
</evidence>
<name>A0A964RPN1_9CLOT</name>
<protein>
    <submittedName>
        <fullName evidence="1">Uncharacterized protein</fullName>
    </submittedName>
</protein>
<accession>A0A964RPN1</accession>
<comment type="caution">
    <text evidence="1">The sequence shown here is derived from an EMBL/GenBank/DDBJ whole genome shotgun (WGS) entry which is preliminary data.</text>
</comment>
<evidence type="ECO:0000313" key="1">
    <source>
        <dbReference type="EMBL" id="MVX65536.1"/>
    </source>
</evidence>
<dbReference type="AlphaFoldDB" id="A0A964RPN1"/>
<gene>
    <name evidence="1" type="ORF">GKZ28_17785</name>
</gene>